<name>A0A8C7ZIY8_9TELE</name>
<dbReference type="InterPro" id="IPR003533">
    <property type="entry name" value="Doublecortin_dom"/>
</dbReference>
<evidence type="ECO:0000256" key="1">
    <source>
        <dbReference type="ARBA" id="ARBA00004316"/>
    </source>
</evidence>
<dbReference type="Gene3D" id="3.10.20.230">
    <property type="entry name" value="Doublecortin domain"/>
    <property type="match status" value="2"/>
</dbReference>
<protein>
    <recommendedName>
        <fullName evidence="6">Doublecortin domain-containing protein</fullName>
    </recommendedName>
</protein>
<dbReference type="GO" id="GO:0060041">
    <property type="term" value="P:retina development in camera-type eye"/>
    <property type="evidence" value="ECO:0007669"/>
    <property type="project" value="TreeGrafter"/>
</dbReference>
<keyword evidence="5" id="KW-0966">Cell projection</keyword>
<evidence type="ECO:0000313" key="7">
    <source>
        <dbReference type="Ensembl" id="ENSOSIP00000042586.1"/>
    </source>
</evidence>
<dbReference type="GO" id="GO:0042461">
    <property type="term" value="P:photoreceptor cell development"/>
    <property type="evidence" value="ECO:0007669"/>
    <property type="project" value="TreeGrafter"/>
</dbReference>
<evidence type="ECO:0000256" key="3">
    <source>
        <dbReference type="ARBA" id="ARBA00022490"/>
    </source>
</evidence>
<keyword evidence="3" id="KW-0963">Cytoplasm</keyword>
<dbReference type="CDD" id="cd17069">
    <property type="entry name" value="DCX2"/>
    <property type="match status" value="1"/>
</dbReference>
<dbReference type="Proteomes" id="UP000694383">
    <property type="component" value="Unplaced"/>
</dbReference>
<evidence type="ECO:0000256" key="2">
    <source>
        <dbReference type="ARBA" id="ARBA00004496"/>
    </source>
</evidence>
<evidence type="ECO:0000313" key="8">
    <source>
        <dbReference type="Proteomes" id="UP000694383"/>
    </source>
</evidence>
<dbReference type="PROSITE" id="PS50309">
    <property type="entry name" value="DC"/>
    <property type="match status" value="1"/>
</dbReference>
<reference evidence="7" key="1">
    <citation type="submission" date="2025-08" db="UniProtKB">
        <authorList>
            <consortium name="Ensembl"/>
        </authorList>
    </citation>
    <scope>IDENTIFICATION</scope>
</reference>
<reference evidence="7" key="2">
    <citation type="submission" date="2025-09" db="UniProtKB">
        <authorList>
            <consortium name="Ensembl"/>
        </authorList>
    </citation>
    <scope>IDENTIFICATION</scope>
</reference>
<dbReference type="AlphaFoldDB" id="A0A8C7ZIY8"/>
<dbReference type="PANTHER" id="PTHR23005:SF4">
    <property type="entry name" value="OXYGEN-REGULATED PROTEIN 1"/>
    <property type="match status" value="1"/>
</dbReference>
<dbReference type="Ensembl" id="ENSOSIT00000044826.1">
    <property type="protein sequence ID" value="ENSOSIP00000042586.1"/>
    <property type="gene ID" value="ENSOSIG00000020535.1"/>
</dbReference>
<dbReference type="GO" id="GO:0035082">
    <property type="term" value="P:axoneme assembly"/>
    <property type="evidence" value="ECO:0007669"/>
    <property type="project" value="TreeGrafter"/>
</dbReference>
<organism evidence="7 8">
    <name type="scientific">Oryzias sinensis</name>
    <name type="common">Chinese medaka</name>
    <dbReference type="NCBI Taxonomy" id="183150"/>
    <lineage>
        <taxon>Eukaryota</taxon>
        <taxon>Metazoa</taxon>
        <taxon>Chordata</taxon>
        <taxon>Craniata</taxon>
        <taxon>Vertebrata</taxon>
        <taxon>Euteleostomi</taxon>
        <taxon>Actinopterygii</taxon>
        <taxon>Neopterygii</taxon>
        <taxon>Teleostei</taxon>
        <taxon>Neoteleostei</taxon>
        <taxon>Acanthomorphata</taxon>
        <taxon>Ovalentaria</taxon>
        <taxon>Atherinomorphae</taxon>
        <taxon>Beloniformes</taxon>
        <taxon>Adrianichthyidae</taxon>
        <taxon>Oryziinae</taxon>
        <taxon>Oryzias</taxon>
    </lineage>
</organism>
<dbReference type="GO" id="GO:0035556">
    <property type="term" value="P:intracellular signal transduction"/>
    <property type="evidence" value="ECO:0007669"/>
    <property type="project" value="InterPro"/>
</dbReference>
<dbReference type="SUPFAM" id="SSF89837">
    <property type="entry name" value="Doublecortin (DC)"/>
    <property type="match status" value="2"/>
</dbReference>
<proteinExistence type="predicted"/>
<accession>A0A8C7ZIY8</accession>
<dbReference type="SMART" id="SM00537">
    <property type="entry name" value="DCX"/>
    <property type="match status" value="1"/>
</dbReference>
<comment type="subcellular location">
    <subcellularLocation>
        <location evidence="1">Cell projection</location>
    </subcellularLocation>
    <subcellularLocation>
        <location evidence="2">Cytoplasm</location>
    </subcellularLocation>
</comment>
<dbReference type="PANTHER" id="PTHR23005">
    <property type="entry name" value="RETINITIS PIGMENTOSA 1 PROTEIN"/>
    <property type="match status" value="1"/>
</dbReference>
<evidence type="ECO:0000256" key="5">
    <source>
        <dbReference type="ARBA" id="ARBA00023273"/>
    </source>
</evidence>
<keyword evidence="8" id="KW-1185">Reference proteome</keyword>
<feature type="domain" description="Doublecortin" evidence="6">
    <location>
        <begin position="111"/>
        <end position="194"/>
    </location>
</feature>
<keyword evidence="4" id="KW-0677">Repeat</keyword>
<dbReference type="FunFam" id="3.10.20.230:FF:000002">
    <property type="entry name" value="serine/threonine-protein kinase DCLK2 isoform X1"/>
    <property type="match status" value="1"/>
</dbReference>
<evidence type="ECO:0000259" key="6">
    <source>
        <dbReference type="PROSITE" id="PS50309"/>
    </source>
</evidence>
<evidence type="ECO:0000256" key="4">
    <source>
        <dbReference type="ARBA" id="ARBA00022737"/>
    </source>
</evidence>
<sequence length="272" mass="30675">MGSISIFFVHPFYEPVISLIGSWGCWSLFQLLLSKPWMGRQANAGIPILCISAGESYVCASNEPFRRVDYSRNVNPNWSLGSKSTTSRSLSSLIPLRSEPLRESKDFIKPKLVTVIRSGVKPRKAVRILLNKKTAHSLEQVLADITDAIKLDSGAVRRLYTLEGKQITSLQDFFGEDDVFIACGPEKYRYAQDDFLLDHGGKMATCFILFLKLFSFSRVQLSFRAAQKQTNSKITRFNTKTRTFTSLKHRYACCCPLKFLSSSSKDKISKSV</sequence>
<dbReference type="GO" id="GO:0005930">
    <property type="term" value="C:axoneme"/>
    <property type="evidence" value="ECO:0007669"/>
    <property type="project" value="TreeGrafter"/>
</dbReference>
<dbReference type="GO" id="GO:0043005">
    <property type="term" value="C:neuron projection"/>
    <property type="evidence" value="ECO:0007669"/>
    <property type="project" value="UniProtKB-ARBA"/>
</dbReference>
<dbReference type="InterPro" id="IPR036572">
    <property type="entry name" value="Doublecortin_dom_sf"/>
</dbReference>
<dbReference type="Pfam" id="PF03607">
    <property type="entry name" value="DCX"/>
    <property type="match status" value="1"/>
</dbReference>
<dbReference type="GeneTree" id="ENSGT00940000154895"/>